<dbReference type="EMBL" id="JAFBIT010000003">
    <property type="protein sequence ID" value="MCF2653065.1"/>
    <property type="molecule type" value="Genomic_DNA"/>
</dbReference>
<comment type="subunit">
    <text evidence="3">Homodimer.</text>
</comment>
<evidence type="ECO:0000313" key="6">
    <source>
        <dbReference type="Proteomes" id="UP001299220"/>
    </source>
</evidence>
<evidence type="ECO:0000256" key="3">
    <source>
        <dbReference type="HAMAP-Rule" id="MF_00222"/>
    </source>
</evidence>
<feature type="active site" description="Proton acceptor" evidence="3">
    <location>
        <position position="63"/>
    </location>
</feature>
<protein>
    <recommendedName>
        <fullName evidence="3">Shikimate dehydrogenase (NADP(+))</fullName>
        <shortName evidence="3">SDH</shortName>
        <ecNumber evidence="3">1.1.1.25</ecNumber>
    </recommendedName>
</protein>
<dbReference type="InterPro" id="IPR046346">
    <property type="entry name" value="Aminoacid_DH-like_N_sf"/>
</dbReference>
<reference evidence="5 6" key="1">
    <citation type="submission" date="2020-12" db="EMBL/GenBank/DDBJ databases">
        <title>Whole genome sequences of gut porcine anaerobes.</title>
        <authorList>
            <person name="Kubasova T."/>
            <person name="Jahodarova E."/>
            <person name="Rychlik I."/>
        </authorList>
    </citation>
    <scope>NUCLEOTIDE SEQUENCE [LARGE SCALE GENOMIC DNA]</scope>
    <source>
        <strain evidence="5 6">An867</strain>
    </source>
</reference>
<comment type="pathway">
    <text evidence="1 3">Metabolic intermediate biosynthesis; chorismate biosynthesis; chorismate from D-erythrose 4-phosphate and phosphoenolpyruvate: step 4/7.</text>
</comment>
<keyword evidence="3" id="KW-0521">NADP</keyword>
<organism evidence="5 6">
    <name type="scientific">Anaeromassilibacillus senegalensis</name>
    <dbReference type="NCBI Taxonomy" id="1673717"/>
    <lineage>
        <taxon>Bacteria</taxon>
        <taxon>Bacillati</taxon>
        <taxon>Bacillota</taxon>
        <taxon>Clostridia</taxon>
        <taxon>Eubacteriales</taxon>
        <taxon>Acutalibacteraceae</taxon>
        <taxon>Anaeromassilibacillus</taxon>
    </lineage>
</organism>
<feature type="domain" description="Shikimate dehydrogenase substrate binding N-terminal" evidence="4">
    <location>
        <begin position="8"/>
        <end position="86"/>
    </location>
</feature>
<name>A0ABS9CQL9_9FIRM</name>
<sequence>MRLNRFAVIGHPIGHTMSPFIHDRLFSLSGLSPRYDVLDVPSIEEQLEVLRALDGFNITIPHKSAIIPLLDAIDEKARLFGSVNTVKAEDGRLTGYTTDGVGCRKALARFGLDFSGRLLMLGRGGAAHAIAFEAVLSSDAPVMDFACREESMEKAQVLCAELSALCEKQGKRGAFRVLSYAELAAEDTRYDLVLNTTSVGMYPNAGKSAVGAPVLMRCSAAFDAVYNPGETEFLRLAGENGLKTVGGMGMLVCQAVAAHEIWYGAVFADADIERLIRDAEAETERVFGAKKGNA</sequence>
<comment type="caution">
    <text evidence="3">Lacks conserved residue(s) required for the propagation of feature annotation.</text>
</comment>
<accession>A0ABS9CQL9</accession>
<evidence type="ECO:0000256" key="2">
    <source>
        <dbReference type="ARBA" id="ARBA00023141"/>
    </source>
</evidence>
<feature type="binding site" evidence="3">
    <location>
        <position position="84"/>
    </location>
    <ligand>
        <name>shikimate</name>
        <dbReference type="ChEBI" id="CHEBI:36208"/>
    </ligand>
</feature>
<evidence type="ECO:0000313" key="5">
    <source>
        <dbReference type="EMBL" id="MCF2653065.1"/>
    </source>
</evidence>
<keyword evidence="2 3" id="KW-0057">Aromatic amino acid biosynthesis</keyword>
<dbReference type="SUPFAM" id="SSF51735">
    <property type="entry name" value="NAD(P)-binding Rossmann-fold domains"/>
    <property type="match status" value="1"/>
</dbReference>
<dbReference type="Proteomes" id="UP001299220">
    <property type="component" value="Unassembled WGS sequence"/>
</dbReference>
<dbReference type="RefSeq" id="WP_235324090.1">
    <property type="nucleotide sequence ID" value="NZ_JAFBIT010000003.1"/>
</dbReference>
<feature type="binding site" evidence="3">
    <location>
        <begin position="16"/>
        <end position="18"/>
    </location>
    <ligand>
        <name>shikimate</name>
        <dbReference type="ChEBI" id="CHEBI:36208"/>
    </ligand>
</feature>
<dbReference type="EC" id="1.1.1.25" evidence="3"/>
<evidence type="ECO:0000259" key="4">
    <source>
        <dbReference type="Pfam" id="PF08501"/>
    </source>
</evidence>
<comment type="function">
    <text evidence="3">Involved in the biosynthesis of the chorismate, which leads to the biosynthesis of aromatic amino acids. Catalyzes the reversible NADPH linked reduction of 3-dehydroshikimate (DHSA) to yield shikimate (SA).</text>
</comment>
<dbReference type="InterPro" id="IPR022893">
    <property type="entry name" value="Shikimate_DH_fam"/>
</dbReference>
<dbReference type="HAMAP" id="MF_00222">
    <property type="entry name" value="Shikimate_DH_AroE"/>
    <property type="match status" value="1"/>
</dbReference>
<dbReference type="SUPFAM" id="SSF53223">
    <property type="entry name" value="Aminoacid dehydrogenase-like, N-terminal domain"/>
    <property type="match status" value="1"/>
</dbReference>
<gene>
    <name evidence="3" type="primary">aroE</name>
    <name evidence="5" type="ORF">JQM67_10675</name>
</gene>
<feature type="binding site" evidence="3">
    <location>
        <position position="75"/>
    </location>
    <ligand>
        <name>NADP(+)</name>
        <dbReference type="ChEBI" id="CHEBI:58349"/>
    </ligand>
</feature>
<comment type="catalytic activity">
    <reaction evidence="3">
        <text>shikimate + NADP(+) = 3-dehydroshikimate + NADPH + H(+)</text>
        <dbReference type="Rhea" id="RHEA:17737"/>
        <dbReference type="ChEBI" id="CHEBI:15378"/>
        <dbReference type="ChEBI" id="CHEBI:16630"/>
        <dbReference type="ChEBI" id="CHEBI:36208"/>
        <dbReference type="ChEBI" id="CHEBI:57783"/>
        <dbReference type="ChEBI" id="CHEBI:58349"/>
        <dbReference type="EC" id="1.1.1.25"/>
    </reaction>
</comment>
<dbReference type="Gene3D" id="3.40.50.10860">
    <property type="entry name" value="Leucine Dehydrogenase, chain A, domain 1"/>
    <property type="match status" value="1"/>
</dbReference>
<keyword evidence="3" id="KW-0560">Oxidoreductase</keyword>
<comment type="caution">
    <text evidence="5">The sequence shown here is derived from an EMBL/GenBank/DDBJ whole genome shotgun (WGS) entry which is preliminary data.</text>
</comment>
<comment type="similarity">
    <text evidence="3">Belongs to the shikimate dehydrogenase family.</text>
</comment>
<dbReference type="InterPro" id="IPR013708">
    <property type="entry name" value="Shikimate_DH-bd_N"/>
</dbReference>
<feature type="binding site" evidence="3">
    <location>
        <position position="226"/>
    </location>
    <ligand>
        <name>shikimate</name>
        <dbReference type="ChEBI" id="CHEBI:36208"/>
    </ligand>
</feature>
<evidence type="ECO:0000256" key="1">
    <source>
        <dbReference type="ARBA" id="ARBA00004871"/>
    </source>
</evidence>
<keyword evidence="3" id="KW-0028">Amino-acid biosynthesis</keyword>
<dbReference type="InterPro" id="IPR036291">
    <property type="entry name" value="NAD(P)-bd_dom_sf"/>
</dbReference>
<keyword evidence="6" id="KW-1185">Reference proteome</keyword>
<feature type="binding site" evidence="3">
    <location>
        <position position="224"/>
    </location>
    <ligand>
        <name>NADP(+)</name>
        <dbReference type="ChEBI" id="CHEBI:58349"/>
    </ligand>
</feature>
<dbReference type="CDD" id="cd01065">
    <property type="entry name" value="NAD_bind_Shikimate_DH"/>
    <property type="match status" value="1"/>
</dbReference>
<feature type="binding site" evidence="3">
    <location>
        <position position="99"/>
    </location>
    <ligand>
        <name>shikimate</name>
        <dbReference type="ChEBI" id="CHEBI:36208"/>
    </ligand>
</feature>
<feature type="binding site" evidence="3">
    <location>
        <position position="247"/>
    </location>
    <ligand>
        <name>NADP(+)</name>
        <dbReference type="ChEBI" id="CHEBI:58349"/>
    </ligand>
</feature>
<dbReference type="Pfam" id="PF08501">
    <property type="entry name" value="Shikimate_dh_N"/>
    <property type="match status" value="1"/>
</dbReference>
<feature type="binding site" evidence="3">
    <location>
        <position position="59"/>
    </location>
    <ligand>
        <name>shikimate</name>
        <dbReference type="ChEBI" id="CHEBI:36208"/>
    </ligand>
</feature>
<feature type="binding site" evidence="3">
    <location>
        <position position="254"/>
    </location>
    <ligand>
        <name>shikimate</name>
        <dbReference type="ChEBI" id="CHEBI:36208"/>
    </ligand>
</feature>
<dbReference type="PANTHER" id="PTHR21089">
    <property type="entry name" value="SHIKIMATE DEHYDROGENASE"/>
    <property type="match status" value="1"/>
</dbReference>
<dbReference type="PANTHER" id="PTHR21089:SF1">
    <property type="entry name" value="BIFUNCTIONAL 3-DEHYDROQUINATE DEHYDRATASE_SHIKIMATE DEHYDROGENASE, CHLOROPLASTIC"/>
    <property type="match status" value="1"/>
</dbReference>
<dbReference type="Gene3D" id="3.40.50.720">
    <property type="entry name" value="NAD(P)-binding Rossmann-like Domain"/>
    <property type="match status" value="1"/>
</dbReference>
<proteinExistence type="inferred from homology"/>